<gene>
    <name evidence="3" type="ORF">HID58_010742</name>
</gene>
<feature type="region of interest" description="Disordered" evidence="1">
    <location>
        <begin position="528"/>
        <end position="1019"/>
    </location>
</feature>
<dbReference type="SMART" id="SM00292">
    <property type="entry name" value="BRCT"/>
    <property type="match status" value="4"/>
</dbReference>
<dbReference type="SUPFAM" id="SSF52113">
    <property type="entry name" value="BRCT domain"/>
    <property type="match status" value="3"/>
</dbReference>
<sequence>AKKVKMESGLPCMTFSGVRFALVGFNPTDANTVRSKLMSGGGVDAGQYSQEYTHLIVDKLVYDDPVCVAARSSGKVVVTGSWVHHSFDAGMLIDANSVLYRPLRDLDGIPGAKSLIVCLTGYQRQDREDIMTMVDLMGGQFSKPLVANRVTHLICYKFEGEKYELAKRMKRIKLVNHRWLEDCLKNWKLLPEVDYQISGHELEMMEASARDSEDEAEDASAKRANTSPLGLRVSAVSAVEMSKSRGKDIPVVQTKLDEHGGSSRCNTSKEDWLTPKKMEATVSTDPITAQQSAGTFQNTSTYASPVPVNKASERGMGKMETDDSTPINVSIRRHSSLATYSRKTLQRSSETSTLGNESSCQNGTLRMDDRALKASTAFNISASKSSSSVERKTLFEDLDKTDTLHGEESTPLLPQVKLTDGSVSSKGSPPAMSTAENIISKCAPDEIPERSSIEPMVGNMLLQEPRSGSPKQNLKVVPNINDNTEGEEVAHKLDVSDSATRLCSSSVVLKEADTWTAEILKGGLDERSVTEPVMMRSSTSPVETEPPKKKTAPRKSLGTRGRKKNPISQKGSIYLSEPTPKDEHSDGLIKGNVSELATDDSNQKEIPSPVLNAEAVPEMAKGSVSETEALDRIDSDKQQAKSPEEAGAEVEIKMLESEVTEVPTKDPSDGALQLEISKSKNKRMSESTVGKNSLQSGKKGSSSRAEVADSGFKKTKKSRKEANDTVMEDIRDISANEMENVALENESGKVSSGGDQSPAAGDTSVRTDAETKDPSDAAVQSGVEKDNGKRRKEATVGKTRLQSGKKRSSSAVESDKANVKKTKKSKTDDETEANDTVMNDTVINSAEVKEDAAVDKKPEDVSSDRTQSPVARKPLTRKETAAKDLSNAAMQLEVPKNKRKIRKEPAVERSSLQSGEKESSSTVEVGSSSVKKSKKSKKERGAKASDTVMKDIEDNSAEEKESTEVDNKSGPGIDKRPKKKAAKTAKTVAKTAKESKQLSSSKKALQEQRQEPKHFIVSGPKVQRKEYQKILRLLNGKCCRDSHQWSYQATHFIAPEIRRTEKFFAAAASGSWILKTDYVADSKEAGKLLPEEPYEWHGTGLSADGSISLESPRKWRLVKEQTGHGALHGLRVVVYGDCAVPSLDTLKRAVKAGDGTILATAPPYTRFLNQNTDFALISPGMPRDNVWVQEFIRHEIPCVVADYIVEYVCKPGYALDKHVLYNTNAWAERSFNKLQLSAED</sequence>
<name>A0ABQ8DYR3_BRANA</name>
<evidence type="ECO:0000259" key="2">
    <source>
        <dbReference type="PROSITE" id="PS50172"/>
    </source>
</evidence>
<keyword evidence="4" id="KW-1185">Reference proteome</keyword>
<accession>A0ABQ8DYR3</accession>
<dbReference type="EMBL" id="JAGKQM010000003">
    <property type="protein sequence ID" value="KAH0933625.1"/>
    <property type="molecule type" value="Genomic_DNA"/>
</dbReference>
<dbReference type="CDD" id="cd17738">
    <property type="entry name" value="BRCT_TopBP1_rpt7"/>
    <property type="match status" value="1"/>
</dbReference>
<feature type="compositionally biased region" description="Polar residues" evidence="1">
    <location>
        <begin position="686"/>
        <end position="704"/>
    </location>
</feature>
<dbReference type="Pfam" id="PF12738">
    <property type="entry name" value="PTCB-BRCT"/>
    <property type="match status" value="1"/>
</dbReference>
<feature type="compositionally biased region" description="Low complexity" evidence="1">
    <location>
        <begin position="910"/>
        <end position="930"/>
    </location>
</feature>
<feature type="domain" description="BRCT" evidence="2">
    <location>
        <begin position="1015"/>
        <end position="1096"/>
    </location>
</feature>
<evidence type="ECO:0000313" key="3">
    <source>
        <dbReference type="EMBL" id="KAH0933625.1"/>
    </source>
</evidence>
<feature type="domain" description="BRCT" evidence="2">
    <location>
        <begin position="15"/>
        <end position="100"/>
    </location>
</feature>
<reference evidence="3 4" key="1">
    <citation type="submission" date="2021-05" db="EMBL/GenBank/DDBJ databases">
        <title>Genome Assembly of Synthetic Allotetraploid Brassica napus Reveals Homoeologous Exchanges between Subgenomes.</title>
        <authorList>
            <person name="Davis J.T."/>
        </authorList>
    </citation>
    <scope>NUCLEOTIDE SEQUENCE [LARGE SCALE GENOMIC DNA]</scope>
    <source>
        <strain evidence="4">cv. Da-Ae</strain>
        <tissue evidence="3">Seedling</tissue>
    </source>
</reference>
<dbReference type="PANTHER" id="PTHR47181:SF2">
    <property type="entry name" value="BRCA1 C TERMINUS DOMAIN CONTAINING PROTEIN, EXPRESSED"/>
    <property type="match status" value="1"/>
</dbReference>
<evidence type="ECO:0000256" key="1">
    <source>
        <dbReference type="SAM" id="MobiDB-lite"/>
    </source>
</evidence>
<feature type="compositionally biased region" description="Polar residues" evidence="1">
    <location>
        <begin position="834"/>
        <end position="844"/>
    </location>
</feature>
<feature type="compositionally biased region" description="Basic and acidic residues" evidence="1">
    <location>
        <begin position="311"/>
        <end position="321"/>
    </location>
</feature>
<dbReference type="PROSITE" id="PS50172">
    <property type="entry name" value="BRCT"/>
    <property type="match status" value="3"/>
</dbReference>
<feature type="compositionally biased region" description="Basic and acidic residues" evidence="1">
    <location>
        <begin position="939"/>
        <end position="967"/>
    </location>
</feature>
<dbReference type="CDD" id="cd17730">
    <property type="entry name" value="BRCT_PAXIP1_rpt4"/>
    <property type="match status" value="1"/>
</dbReference>
<dbReference type="InterPro" id="IPR036420">
    <property type="entry name" value="BRCT_dom_sf"/>
</dbReference>
<feature type="region of interest" description="Disordered" evidence="1">
    <location>
        <begin position="244"/>
        <end position="275"/>
    </location>
</feature>
<feature type="compositionally biased region" description="Basic and acidic residues" evidence="1">
    <location>
        <begin position="1004"/>
        <end position="1014"/>
    </location>
</feature>
<organism evidence="3 4">
    <name type="scientific">Brassica napus</name>
    <name type="common">Rape</name>
    <dbReference type="NCBI Taxonomy" id="3708"/>
    <lineage>
        <taxon>Eukaryota</taxon>
        <taxon>Viridiplantae</taxon>
        <taxon>Streptophyta</taxon>
        <taxon>Embryophyta</taxon>
        <taxon>Tracheophyta</taxon>
        <taxon>Spermatophyta</taxon>
        <taxon>Magnoliopsida</taxon>
        <taxon>eudicotyledons</taxon>
        <taxon>Gunneridae</taxon>
        <taxon>Pentapetalae</taxon>
        <taxon>rosids</taxon>
        <taxon>malvids</taxon>
        <taxon>Brassicales</taxon>
        <taxon>Brassicaceae</taxon>
        <taxon>Brassiceae</taxon>
        <taxon>Brassica</taxon>
    </lineage>
</organism>
<feature type="compositionally biased region" description="Basic and acidic residues" evidence="1">
    <location>
        <begin position="847"/>
        <end position="863"/>
    </location>
</feature>
<feature type="non-terminal residue" evidence="3">
    <location>
        <position position="1"/>
    </location>
</feature>
<dbReference type="Pfam" id="PF16770">
    <property type="entry name" value="RTT107_BRCT_5"/>
    <property type="match status" value="1"/>
</dbReference>
<dbReference type="InterPro" id="IPR044254">
    <property type="entry name" value="At4g02110-like"/>
</dbReference>
<dbReference type="Proteomes" id="UP000824890">
    <property type="component" value="Unassembled WGS sequence"/>
</dbReference>
<feature type="compositionally biased region" description="Basic and acidic residues" evidence="1">
    <location>
        <begin position="629"/>
        <end position="656"/>
    </location>
</feature>
<feature type="region of interest" description="Disordered" evidence="1">
    <location>
        <begin position="206"/>
        <end position="227"/>
    </location>
</feature>
<proteinExistence type="predicted"/>
<feature type="compositionally biased region" description="Basic and acidic residues" evidence="1">
    <location>
        <begin position="255"/>
        <end position="275"/>
    </location>
</feature>
<protein>
    <recommendedName>
        <fullName evidence="2">BRCT domain-containing protein</fullName>
    </recommendedName>
</protein>
<dbReference type="Gene3D" id="3.40.50.10190">
    <property type="entry name" value="BRCT domain"/>
    <property type="match status" value="4"/>
</dbReference>
<feature type="compositionally biased region" description="Basic and acidic residues" evidence="1">
    <location>
        <begin position="765"/>
        <end position="775"/>
    </location>
</feature>
<feature type="compositionally biased region" description="Basic and acidic residues" evidence="1">
    <location>
        <begin position="720"/>
        <end position="734"/>
    </location>
</feature>
<dbReference type="CDD" id="cd17711">
    <property type="entry name" value="BRCT_PAXIP1_rpt3"/>
    <property type="match status" value="1"/>
</dbReference>
<dbReference type="InterPro" id="IPR001357">
    <property type="entry name" value="BRCT_dom"/>
</dbReference>
<feature type="domain" description="BRCT" evidence="2">
    <location>
        <begin position="113"/>
        <end position="197"/>
    </location>
</feature>
<feature type="compositionally biased region" description="Polar residues" evidence="1">
    <location>
        <begin position="287"/>
        <end position="303"/>
    </location>
</feature>
<feature type="region of interest" description="Disordered" evidence="1">
    <location>
        <begin position="287"/>
        <end position="324"/>
    </location>
</feature>
<dbReference type="PANTHER" id="PTHR47181">
    <property type="entry name" value="BRCA1 C TERMINUS DOMAIN CONTAINING PROTEIN, EXPRESSED"/>
    <property type="match status" value="1"/>
</dbReference>
<feature type="region of interest" description="Disordered" evidence="1">
    <location>
        <begin position="339"/>
        <end position="363"/>
    </location>
</feature>
<comment type="caution">
    <text evidence="3">The sequence shown here is derived from an EMBL/GenBank/DDBJ whole genome shotgun (WGS) entry which is preliminary data.</text>
</comment>
<evidence type="ECO:0000313" key="4">
    <source>
        <dbReference type="Proteomes" id="UP000824890"/>
    </source>
</evidence>